<evidence type="ECO:0000313" key="1">
    <source>
        <dbReference type="EMBL" id="OHA09200.1"/>
    </source>
</evidence>
<evidence type="ECO:0008006" key="3">
    <source>
        <dbReference type="Google" id="ProtNLM"/>
    </source>
</evidence>
<dbReference type="AlphaFoldDB" id="A0A1G2LC76"/>
<dbReference type="PANTHER" id="PTHR39189:SF1">
    <property type="entry name" value="UPF0173 METAL-DEPENDENT HYDROLASE YTKL"/>
    <property type="match status" value="1"/>
</dbReference>
<accession>A0A1G2LC76</accession>
<protein>
    <recommendedName>
        <fullName evidence="3">Lactamase</fullName>
    </recommendedName>
</protein>
<reference evidence="1 2" key="1">
    <citation type="journal article" date="2016" name="Nat. Commun.">
        <title>Thousands of microbial genomes shed light on interconnected biogeochemical processes in an aquifer system.</title>
        <authorList>
            <person name="Anantharaman K."/>
            <person name="Brown C.T."/>
            <person name="Hug L.A."/>
            <person name="Sharon I."/>
            <person name="Castelle C.J."/>
            <person name="Probst A.J."/>
            <person name="Thomas B.C."/>
            <person name="Singh A."/>
            <person name="Wilkins M.J."/>
            <person name="Karaoz U."/>
            <person name="Brodie E.L."/>
            <person name="Williams K.H."/>
            <person name="Hubbard S.S."/>
            <person name="Banfield J.F."/>
        </authorList>
    </citation>
    <scope>NUCLEOTIDE SEQUENCE [LARGE SCALE GENOMIC DNA]</scope>
</reference>
<dbReference type="EMBL" id="MHQS01000006">
    <property type="protein sequence ID" value="OHA09200.1"/>
    <property type="molecule type" value="Genomic_DNA"/>
</dbReference>
<proteinExistence type="predicted"/>
<dbReference type="Proteomes" id="UP000176705">
    <property type="component" value="Unassembled WGS sequence"/>
</dbReference>
<name>A0A1G2LC76_9BACT</name>
<dbReference type="SUPFAM" id="SSF56281">
    <property type="entry name" value="Metallo-hydrolase/oxidoreductase"/>
    <property type="match status" value="1"/>
</dbReference>
<dbReference type="PANTHER" id="PTHR39189">
    <property type="entry name" value="UPF0173 METAL-DEPENDENT HYDROLASE YTKL"/>
    <property type="match status" value="1"/>
</dbReference>
<comment type="caution">
    <text evidence="1">The sequence shown here is derived from an EMBL/GenBank/DDBJ whole genome shotgun (WGS) entry which is preliminary data.</text>
</comment>
<dbReference type="InterPro" id="IPR036866">
    <property type="entry name" value="RibonucZ/Hydroxyglut_hydro"/>
</dbReference>
<dbReference type="Gene3D" id="3.60.15.10">
    <property type="entry name" value="Ribonuclease Z/Hydroxyacylglutathione hydrolase-like"/>
    <property type="match status" value="1"/>
</dbReference>
<dbReference type="STRING" id="1802280.A3B37_01515"/>
<organism evidence="1 2">
    <name type="scientific">Candidatus Sungbacteria bacterium RIFCSPLOWO2_01_FULL_59_16</name>
    <dbReference type="NCBI Taxonomy" id="1802280"/>
    <lineage>
        <taxon>Bacteria</taxon>
        <taxon>Candidatus Sungiibacteriota</taxon>
    </lineage>
</organism>
<sequence length="213" mass="23144">MTLTWYGQSCFKVDTREVTLAIDPFSKDIGLTPPRFRADLVLVTHQHPDHANAAAIAGNPAVIAGPGEYEVKGIAIRGIPTFHDSRGGRERGPNTAFRIEAEGIALVHLGDFGESELREETAEALGNVDVLLVPVGGTYTVDGETAARLVHRVEPKIAIPMHYRLPGIRVKLEPAEDFLRAMGARTVTPVEKISLKRRDLPEKQTQIVVLAAG</sequence>
<gene>
    <name evidence="1" type="ORF">A3B37_01515</name>
</gene>
<dbReference type="Pfam" id="PF13483">
    <property type="entry name" value="Lactamase_B_3"/>
    <property type="match status" value="1"/>
</dbReference>
<evidence type="ECO:0000313" key="2">
    <source>
        <dbReference type="Proteomes" id="UP000176705"/>
    </source>
</evidence>